<dbReference type="AlphaFoldDB" id="A0A6G8ALF5"/>
<keyword evidence="2" id="KW-1133">Transmembrane helix</keyword>
<keyword evidence="4" id="KW-1185">Reference proteome</keyword>
<dbReference type="RefSeq" id="WP_166006675.1">
    <property type="nucleotide sequence ID" value="NZ_CP049886.1"/>
</dbReference>
<dbReference type="EMBL" id="CP049886">
    <property type="protein sequence ID" value="QIL45810.1"/>
    <property type="molecule type" value="Genomic_DNA"/>
</dbReference>
<protein>
    <submittedName>
        <fullName evidence="3">Uncharacterized protein</fullName>
    </submittedName>
</protein>
<keyword evidence="2" id="KW-0812">Transmembrane</keyword>
<feature type="compositionally biased region" description="Basic and acidic residues" evidence="1">
    <location>
        <begin position="506"/>
        <end position="521"/>
    </location>
</feature>
<gene>
    <name evidence="3" type="ORF">G7081_01245</name>
</gene>
<dbReference type="Proteomes" id="UP000500890">
    <property type="component" value="Chromosome"/>
</dbReference>
<feature type="region of interest" description="Disordered" evidence="1">
    <location>
        <begin position="504"/>
        <end position="523"/>
    </location>
</feature>
<reference evidence="3 4" key="1">
    <citation type="submission" date="2020-03" db="EMBL/GenBank/DDBJ databases">
        <title>Vagococcus sp. nov., isolated from beetles.</title>
        <authorList>
            <person name="Hyun D.-W."/>
            <person name="Bae J.-W."/>
        </authorList>
    </citation>
    <scope>NUCLEOTIDE SEQUENCE [LARGE SCALE GENOMIC DNA]</scope>
    <source>
        <strain evidence="3 4">HDW17A</strain>
    </source>
</reference>
<organism evidence="3 4">
    <name type="scientific">Vagococcus coleopterorum</name>
    <dbReference type="NCBI Taxonomy" id="2714946"/>
    <lineage>
        <taxon>Bacteria</taxon>
        <taxon>Bacillati</taxon>
        <taxon>Bacillota</taxon>
        <taxon>Bacilli</taxon>
        <taxon>Lactobacillales</taxon>
        <taxon>Enterococcaceae</taxon>
        <taxon>Vagococcus</taxon>
    </lineage>
</organism>
<keyword evidence="2" id="KW-0472">Membrane</keyword>
<evidence type="ECO:0000256" key="2">
    <source>
        <dbReference type="SAM" id="Phobius"/>
    </source>
</evidence>
<feature type="transmembrane region" description="Helical" evidence="2">
    <location>
        <begin position="12"/>
        <end position="33"/>
    </location>
</feature>
<accession>A0A6G8ALF5</accession>
<sequence length="657" mass="73197">MVDGRNESGFALITVLGLIIFISLMVGGVFYVARIVFNQVDKADQVKVMKDAEEYVMQDATDDIQRRMDEILSPKELKTVDFGDTPQKLGHLVDEKMPKNVGTKQSFGSEKQFASTVELKSIQKKKVKPYIMTASGWKKDPSANNPTAATNIELTFELETEIKETLKTGEVKEKQSTVDFVYEVQWNQIDIAEEFTELDVWRNIAYSHNLPNGARYLSGDEWVKKMVEFYNYGEETRKTFNYTEYNDNASYETGKDAQGYFDTTDGKFLDFSRTGKPVADLSLQGSLLLENGVKLQGKSTNSQNLLVNGTLGLRSKQNQENSISDLSIKAGRGIFVDLSDASGYLALNKVSTDAMGMLVNNTKKNNKKPGGFLFGEGQLSLSGSTGMKANNLNGYKSNPIKKNPVDNYWSEYQKGSLVIASSNFEAGSFDLGNNLMASSDAERKIDVAGNFLLTSAMINRQSERQNISYFDESKSVTTPYAPSKFILDGKNTKMVVAGKSFIDAPKTNRRDTPKKNSKDNSKYYGDSEDWNGIILKDRATLELGYTGVEPFNLDIEKDAQFSMKLLPDLLFFDDTFLFNSVSKKTLNGKVILNAYNQTDAENLKSELKRQAIPVAIVSKEDEAKNGEVTIVKPINSGGVESSQLISRTFSYVMDVDY</sequence>
<name>A0A6G8ALF5_9ENTE</name>
<dbReference type="KEGG" id="vah:G7081_01245"/>
<evidence type="ECO:0000313" key="3">
    <source>
        <dbReference type="EMBL" id="QIL45810.1"/>
    </source>
</evidence>
<proteinExistence type="predicted"/>
<evidence type="ECO:0000313" key="4">
    <source>
        <dbReference type="Proteomes" id="UP000500890"/>
    </source>
</evidence>
<evidence type="ECO:0000256" key="1">
    <source>
        <dbReference type="SAM" id="MobiDB-lite"/>
    </source>
</evidence>